<feature type="transmembrane region" description="Helical" evidence="5">
    <location>
        <begin position="87"/>
        <end position="107"/>
    </location>
</feature>
<evidence type="ECO:0000313" key="7">
    <source>
        <dbReference type="Proteomes" id="UP001381693"/>
    </source>
</evidence>
<feature type="transmembrane region" description="Helical" evidence="5">
    <location>
        <begin position="250"/>
        <end position="274"/>
    </location>
</feature>
<dbReference type="PANTHER" id="PTHR23507">
    <property type="entry name" value="ZGC:174356"/>
    <property type="match status" value="1"/>
</dbReference>
<evidence type="ECO:0000256" key="4">
    <source>
        <dbReference type="ARBA" id="ARBA00023136"/>
    </source>
</evidence>
<feature type="transmembrane region" description="Helical" evidence="5">
    <location>
        <begin position="127"/>
        <end position="152"/>
    </location>
</feature>
<protein>
    <submittedName>
        <fullName evidence="6">Uncharacterized protein</fullName>
    </submittedName>
</protein>
<evidence type="ECO:0000256" key="3">
    <source>
        <dbReference type="ARBA" id="ARBA00022989"/>
    </source>
</evidence>
<keyword evidence="4 5" id="KW-0472">Membrane</keyword>
<dbReference type="GO" id="GO:0016020">
    <property type="term" value="C:membrane"/>
    <property type="evidence" value="ECO:0007669"/>
    <property type="project" value="UniProtKB-SubCell"/>
</dbReference>
<gene>
    <name evidence="6" type="ORF">SK128_015378</name>
</gene>
<name>A0AAN9A7B7_HALRR</name>
<keyword evidence="3 5" id="KW-1133">Transmembrane helix</keyword>
<feature type="transmembrane region" description="Helical" evidence="5">
    <location>
        <begin position="28"/>
        <end position="48"/>
    </location>
</feature>
<keyword evidence="2 5" id="KW-0812">Transmembrane</keyword>
<comment type="subcellular location">
    <subcellularLocation>
        <location evidence="1">Membrane</location>
        <topology evidence="1">Multi-pass membrane protein</topology>
    </subcellularLocation>
</comment>
<dbReference type="GO" id="GO:0022857">
    <property type="term" value="F:transmembrane transporter activity"/>
    <property type="evidence" value="ECO:0007669"/>
    <property type="project" value="TreeGrafter"/>
</dbReference>
<dbReference type="EMBL" id="JAXCGZ010011424">
    <property type="protein sequence ID" value="KAK7074875.1"/>
    <property type="molecule type" value="Genomic_DNA"/>
</dbReference>
<comment type="caution">
    <text evidence="6">The sequence shown here is derived from an EMBL/GenBank/DDBJ whole genome shotgun (WGS) entry which is preliminary data.</text>
</comment>
<organism evidence="6 7">
    <name type="scientific">Halocaridina rubra</name>
    <name type="common">Hawaiian red shrimp</name>
    <dbReference type="NCBI Taxonomy" id="373956"/>
    <lineage>
        <taxon>Eukaryota</taxon>
        <taxon>Metazoa</taxon>
        <taxon>Ecdysozoa</taxon>
        <taxon>Arthropoda</taxon>
        <taxon>Crustacea</taxon>
        <taxon>Multicrustacea</taxon>
        <taxon>Malacostraca</taxon>
        <taxon>Eumalacostraca</taxon>
        <taxon>Eucarida</taxon>
        <taxon>Decapoda</taxon>
        <taxon>Pleocyemata</taxon>
        <taxon>Caridea</taxon>
        <taxon>Atyoidea</taxon>
        <taxon>Atyidae</taxon>
        <taxon>Halocaridina</taxon>
    </lineage>
</organism>
<proteinExistence type="predicted"/>
<dbReference type="SUPFAM" id="SSF103473">
    <property type="entry name" value="MFS general substrate transporter"/>
    <property type="match status" value="1"/>
</dbReference>
<accession>A0AAN9A7B7</accession>
<dbReference type="PANTHER" id="PTHR23507:SF1">
    <property type="entry name" value="FI18259P1-RELATED"/>
    <property type="match status" value="1"/>
</dbReference>
<sequence>MGFLDSAYYIGGPVGNAIVGPLLDAGGYVAAFSTSIAIYFFSILYVFLKVHPIPQEDREQMETKSVCDVERLSEAVRVTIKPRPDRATVHILLLILAMLFDSLPVSGEGTVKYLFTQLALDWTHTEYSHWSTFASVLSALSLIVIVPLMTVVLKVPDGWMGVVGGLSRTASNVFYGFVNNPWDEWLIWAGMYGQLLNILPKTKNMTSFFVHDVSLLCMTGAGVASLKNLAPVAIRSMLSKLAGPQDVGKVYAVMATSESLIGFASAPMYTAVYAATNDYRPGTYNFLSAGINSLLALTLLGVTLSLRQIKARQSASTAIPIE</sequence>
<feature type="transmembrane region" description="Helical" evidence="5">
    <location>
        <begin position="286"/>
        <end position="306"/>
    </location>
</feature>
<evidence type="ECO:0000313" key="6">
    <source>
        <dbReference type="EMBL" id="KAK7074875.1"/>
    </source>
</evidence>
<reference evidence="6 7" key="1">
    <citation type="submission" date="2023-11" db="EMBL/GenBank/DDBJ databases">
        <title>Halocaridina rubra genome assembly.</title>
        <authorList>
            <person name="Smith C."/>
        </authorList>
    </citation>
    <scope>NUCLEOTIDE SEQUENCE [LARGE SCALE GENOMIC DNA]</scope>
    <source>
        <strain evidence="6">EP-1</strain>
        <tissue evidence="6">Whole</tissue>
    </source>
</reference>
<dbReference type="Proteomes" id="UP001381693">
    <property type="component" value="Unassembled WGS sequence"/>
</dbReference>
<evidence type="ECO:0000256" key="2">
    <source>
        <dbReference type="ARBA" id="ARBA00022692"/>
    </source>
</evidence>
<keyword evidence="7" id="KW-1185">Reference proteome</keyword>
<dbReference type="InterPro" id="IPR036259">
    <property type="entry name" value="MFS_trans_sf"/>
</dbReference>
<evidence type="ECO:0000256" key="5">
    <source>
        <dbReference type="SAM" id="Phobius"/>
    </source>
</evidence>
<dbReference type="AlphaFoldDB" id="A0AAN9A7B7"/>
<evidence type="ECO:0000256" key="1">
    <source>
        <dbReference type="ARBA" id="ARBA00004141"/>
    </source>
</evidence>
<dbReference type="Gene3D" id="1.20.1250.20">
    <property type="entry name" value="MFS general substrate transporter like domains"/>
    <property type="match status" value="1"/>
</dbReference>